<evidence type="ECO:0000313" key="2">
    <source>
        <dbReference type="Proteomes" id="UP000321570"/>
    </source>
</evidence>
<reference evidence="1 2" key="1">
    <citation type="submission" date="2019-07" db="EMBL/GenBank/DDBJ databases">
        <authorList>
            <person name="Jastrzebski P J."/>
            <person name="Paukszto L."/>
            <person name="Jastrzebski P J."/>
        </authorList>
    </citation>
    <scope>NUCLEOTIDE SEQUENCE [LARGE SCALE GENOMIC DNA]</scope>
    <source>
        <strain evidence="1 2">WMS-il1</strain>
    </source>
</reference>
<name>A0A564Y441_HYMDI</name>
<proteinExistence type="predicted"/>
<dbReference type="AlphaFoldDB" id="A0A564Y441"/>
<evidence type="ECO:0000313" key="1">
    <source>
        <dbReference type="EMBL" id="VUZ41274.1"/>
    </source>
</evidence>
<protein>
    <submittedName>
        <fullName evidence="1">Uncharacterized protein</fullName>
    </submittedName>
</protein>
<accession>A0A564Y441</accession>
<dbReference type="Proteomes" id="UP000321570">
    <property type="component" value="Unassembled WGS sequence"/>
</dbReference>
<keyword evidence="2" id="KW-1185">Reference proteome</keyword>
<gene>
    <name evidence="1" type="ORF">WMSIL1_LOCUS2200</name>
</gene>
<dbReference type="EMBL" id="CABIJS010000055">
    <property type="protein sequence ID" value="VUZ41274.1"/>
    <property type="molecule type" value="Genomic_DNA"/>
</dbReference>
<organism evidence="1 2">
    <name type="scientific">Hymenolepis diminuta</name>
    <name type="common">Rat tapeworm</name>
    <dbReference type="NCBI Taxonomy" id="6216"/>
    <lineage>
        <taxon>Eukaryota</taxon>
        <taxon>Metazoa</taxon>
        <taxon>Spiralia</taxon>
        <taxon>Lophotrochozoa</taxon>
        <taxon>Platyhelminthes</taxon>
        <taxon>Cestoda</taxon>
        <taxon>Eucestoda</taxon>
        <taxon>Cyclophyllidea</taxon>
        <taxon>Hymenolepididae</taxon>
        <taxon>Hymenolepis</taxon>
    </lineage>
</organism>
<sequence length="95" mass="10651">MIAQNAGKAAFSYQWDLLCSQTRLRGLTTISVLLNQSKEPLILFQRIPTPSCLRSYPLSPPQPVPSLTAFTWYSSVIVYQKLLCPETLSVSLYSI</sequence>